<comment type="catalytic activity">
    <reaction evidence="10 11">
        <text>uridine(44) in tRNA(Ser) + S-adenosyl-L-methionine = 2'-O-methyluridine(44) in tRNA(Ser) + S-adenosyl-L-homocysteine + H(+)</text>
        <dbReference type="Rhea" id="RHEA:43100"/>
        <dbReference type="Rhea" id="RHEA-COMP:10339"/>
        <dbReference type="Rhea" id="RHEA-COMP:10340"/>
        <dbReference type="ChEBI" id="CHEBI:15378"/>
        <dbReference type="ChEBI" id="CHEBI:57856"/>
        <dbReference type="ChEBI" id="CHEBI:59789"/>
        <dbReference type="ChEBI" id="CHEBI:65315"/>
        <dbReference type="ChEBI" id="CHEBI:74478"/>
        <dbReference type="EC" id="2.1.1.211"/>
    </reaction>
</comment>
<evidence type="ECO:0000256" key="4">
    <source>
        <dbReference type="ARBA" id="ARBA00017788"/>
    </source>
</evidence>
<keyword evidence="8 11" id="KW-0949">S-adenosyl-L-methionine</keyword>
<gene>
    <name evidence="12" type="ORF">K505DRAFT_316058</name>
</gene>
<name>A0A6A6WUF4_9PLEO</name>
<evidence type="ECO:0000256" key="3">
    <source>
        <dbReference type="ARBA" id="ARBA00012795"/>
    </source>
</evidence>
<dbReference type="Proteomes" id="UP000799757">
    <property type="component" value="Unassembled WGS sequence"/>
</dbReference>
<sequence>MTEQKPELALDEANEKLEIVFEHGDAAKAQEVTPDEHEHVLESEVDVPLDRKGDKFEPVDVKKEPLIESGLPPELWTIVQSVPANFTPHYFLEVSRNLLENPNLTASHLSRAELSYQSFADASFNPTAQHPHELASIIKHLKADHQPLLVPGGVPGYTLEWTVVRKLIPRNPKLDDTLLQTCHLFTSTEDVAIHENGAPSRVIKAERYLVVYLPHASDPDEIPFYHPKIRGLAILYTFQSNAPPGTPLGTLSLYYDLFPKRPLDNRMTRTALKMLEIIHKHSRGRMAGYQKRVHHDVVIAQKPFQDTYAYLKGKYAKELIDGWVEQTPPEKHVFEDLGIAAFLMELWTDMYGGKAQKGGVSSIEDPAKTQRRANAKSNFPGFVDIGCGNGLLVWILNEEGWPGWGFDARRRKTWATFDSSYATKLKEMLLVPEILKTTPNMEILASENAPEVPPTATHNGIFPTGTFIVANHADELTIWTPCLAFLSESPFIAIPCCSHNFGGTRFRAPL</sequence>
<dbReference type="InterPro" id="IPR011671">
    <property type="entry name" value="tRNA_uracil_MeTrfase"/>
</dbReference>
<evidence type="ECO:0000256" key="8">
    <source>
        <dbReference type="ARBA" id="ARBA00022691"/>
    </source>
</evidence>
<dbReference type="GO" id="GO:0005737">
    <property type="term" value="C:cytoplasm"/>
    <property type="evidence" value="ECO:0007669"/>
    <property type="project" value="UniProtKB-SubCell"/>
</dbReference>
<evidence type="ECO:0000256" key="11">
    <source>
        <dbReference type="RuleBase" id="RU368004"/>
    </source>
</evidence>
<dbReference type="GO" id="GO:0141101">
    <property type="term" value="F:tRNA(Ser) (uridine(44)-2'-O-)-methyltransferase activity"/>
    <property type="evidence" value="ECO:0007669"/>
    <property type="project" value="UniProtKB-EC"/>
</dbReference>
<evidence type="ECO:0000313" key="12">
    <source>
        <dbReference type="EMBL" id="KAF2787786.1"/>
    </source>
</evidence>
<dbReference type="EC" id="2.1.1.211" evidence="3 11"/>
<evidence type="ECO:0000256" key="6">
    <source>
        <dbReference type="ARBA" id="ARBA00022603"/>
    </source>
</evidence>
<dbReference type="AlphaFoldDB" id="A0A6A6WUF4"/>
<comment type="similarity">
    <text evidence="2 11">Belongs to the TRM44 family.</text>
</comment>
<dbReference type="OrthoDB" id="10047021at2759"/>
<evidence type="ECO:0000256" key="9">
    <source>
        <dbReference type="ARBA" id="ARBA00022694"/>
    </source>
</evidence>
<accession>A0A6A6WUF4</accession>
<dbReference type="EMBL" id="MU002279">
    <property type="protein sequence ID" value="KAF2787786.1"/>
    <property type="molecule type" value="Genomic_DNA"/>
</dbReference>
<protein>
    <recommendedName>
        <fullName evidence="4 11">tRNA (uracil-O(2)-)-methyltransferase</fullName>
        <ecNumber evidence="3 11">2.1.1.211</ecNumber>
    </recommendedName>
</protein>
<evidence type="ECO:0000256" key="2">
    <source>
        <dbReference type="ARBA" id="ARBA00009056"/>
    </source>
</evidence>
<comment type="subcellular location">
    <subcellularLocation>
        <location evidence="1 11">Cytoplasm</location>
    </subcellularLocation>
</comment>
<keyword evidence="9 11" id="KW-0819">tRNA processing</keyword>
<keyword evidence="13" id="KW-1185">Reference proteome</keyword>
<organism evidence="12 13">
    <name type="scientific">Melanomma pulvis-pyrius CBS 109.77</name>
    <dbReference type="NCBI Taxonomy" id="1314802"/>
    <lineage>
        <taxon>Eukaryota</taxon>
        <taxon>Fungi</taxon>
        <taxon>Dikarya</taxon>
        <taxon>Ascomycota</taxon>
        <taxon>Pezizomycotina</taxon>
        <taxon>Dothideomycetes</taxon>
        <taxon>Pleosporomycetidae</taxon>
        <taxon>Pleosporales</taxon>
        <taxon>Melanommataceae</taxon>
        <taxon>Melanomma</taxon>
    </lineage>
</organism>
<dbReference type="Pfam" id="PF07757">
    <property type="entry name" value="AdoMet_MTase"/>
    <property type="match status" value="2"/>
</dbReference>
<keyword evidence="6 11" id="KW-0489">Methyltransferase</keyword>
<dbReference type="PANTHER" id="PTHR21210:SF0">
    <property type="entry name" value="TRNA (URACIL-O(2)-)-METHYLTRANSFERASE-RELATED"/>
    <property type="match status" value="1"/>
</dbReference>
<evidence type="ECO:0000313" key="13">
    <source>
        <dbReference type="Proteomes" id="UP000799757"/>
    </source>
</evidence>
<dbReference type="PANTHER" id="PTHR21210">
    <property type="entry name" value="TRNA (URACIL-O(2)-)-METHYLTRANSFERASE-RELATED"/>
    <property type="match status" value="1"/>
</dbReference>
<evidence type="ECO:0000256" key="1">
    <source>
        <dbReference type="ARBA" id="ARBA00004496"/>
    </source>
</evidence>
<comment type="function">
    <text evidence="11">Adenosyl-L-methionine (AdoMet)-dependent tRNA (uracil-O(2)-)-methyltransferase.</text>
</comment>
<keyword evidence="5 11" id="KW-0963">Cytoplasm</keyword>
<reference evidence="12" key="1">
    <citation type="journal article" date="2020" name="Stud. Mycol.">
        <title>101 Dothideomycetes genomes: a test case for predicting lifestyles and emergence of pathogens.</title>
        <authorList>
            <person name="Haridas S."/>
            <person name="Albert R."/>
            <person name="Binder M."/>
            <person name="Bloem J."/>
            <person name="Labutti K."/>
            <person name="Salamov A."/>
            <person name="Andreopoulos B."/>
            <person name="Baker S."/>
            <person name="Barry K."/>
            <person name="Bills G."/>
            <person name="Bluhm B."/>
            <person name="Cannon C."/>
            <person name="Castanera R."/>
            <person name="Culley D."/>
            <person name="Daum C."/>
            <person name="Ezra D."/>
            <person name="Gonzalez J."/>
            <person name="Henrissat B."/>
            <person name="Kuo A."/>
            <person name="Liang C."/>
            <person name="Lipzen A."/>
            <person name="Lutzoni F."/>
            <person name="Magnuson J."/>
            <person name="Mondo S."/>
            <person name="Nolan M."/>
            <person name="Ohm R."/>
            <person name="Pangilinan J."/>
            <person name="Park H.-J."/>
            <person name="Ramirez L."/>
            <person name="Alfaro M."/>
            <person name="Sun H."/>
            <person name="Tritt A."/>
            <person name="Yoshinaga Y."/>
            <person name="Zwiers L.-H."/>
            <person name="Turgeon B."/>
            <person name="Goodwin S."/>
            <person name="Spatafora J."/>
            <person name="Crous P."/>
            <person name="Grigoriev I."/>
        </authorList>
    </citation>
    <scope>NUCLEOTIDE SEQUENCE</scope>
    <source>
        <strain evidence="12">CBS 109.77</strain>
    </source>
</reference>
<evidence type="ECO:0000256" key="5">
    <source>
        <dbReference type="ARBA" id="ARBA00022490"/>
    </source>
</evidence>
<proteinExistence type="inferred from homology"/>
<dbReference type="GO" id="GO:0030488">
    <property type="term" value="P:tRNA methylation"/>
    <property type="evidence" value="ECO:0007669"/>
    <property type="project" value="UniProtKB-UniRule"/>
</dbReference>
<keyword evidence="7 11" id="KW-0808">Transferase</keyword>
<feature type="non-terminal residue" evidence="12">
    <location>
        <position position="510"/>
    </location>
</feature>
<evidence type="ECO:0000256" key="7">
    <source>
        <dbReference type="ARBA" id="ARBA00022679"/>
    </source>
</evidence>
<evidence type="ECO:0000256" key="10">
    <source>
        <dbReference type="ARBA" id="ARBA00047957"/>
    </source>
</evidence>